<keyword evidence="3 5" id="KW-0159">Chromosome partition</keyword>
<evidence type="ECO:0000256" key="3">
    <source>
        <dbReference type="ARBA" id="ARBA00022829"/>
    </source>
</evidence>
<evidence type="ECO:0000256" key="4">
    <source>
        <dbReference type="ARBA" id="ARBA00023306"/>
    </source>
</evidence>
<evidence type="ECO:0000313" key="6">
    <source>
        <dbReference type="EMBL" id="MDM8333530.1"/>
    </source>
</evidence>
<organism evidence="6 7">
    <name type="scientific">Limosilactobacillus panis</name>
    <dbReference type="NCBI Taxonomy" id="47493"/>
    <lineage>
        <taxon>Bacteria</taxon>
        <taxon>Bacillati</taxon>
        <taxon>Bacillota</taxon>
        <taxon>Bacilli</taxon>
        <taxon>Lactobacillales</taxon>
        <taxon>Lactobacillaceae</taxon>
        <taxon>Limosilactobacillus</taxon>
    </lineage>
</organism>
<accession>A0ABT7VLA5</accession>
<keyword evidence="2 5" id="KW-0132">Cell division</keyword>
<evidence type="ECO:0000256" key="1">
    <source>
        <dbReference type="ARBA" id="ARBA00022490"/>
    </source>
</evidence>
<dbReference type="NCBIfam" id="TIGR00281">
    <property type="entry name" value="SMC-Scp complex subunit ScpB"/>
    <property type="match status" value="1"/>
</dbReference>
<dbReference type="PANTHER" id="PTHR34298">
    <property type="entry name" value="SEGREGATION AND CONDENSATION PROTEIN B"/>
    <property type="match status" value="1"/>
</dbReference>
<comment type="subunit">
    <text evidence="5">Homodimer. Homodimerization may be required to stabilize the binding of ScpA to the Smc head domains. Component of a cohesin-like complex composed of ScpA, ScpB and the Smc homodimer, in which ScpA and ScpB bind to the head domain of Smc. The presence of the three proteins is required for the association of the complex with DNA.</text>
</comment>
<dbReference type="Gene3D" id="1.10.10.10">
    <property type="entry name" value="Winged helix-like DNA-binding domain superfamily/Winged helix DNA-binding domain"/>
    <property type="match status" value="2"/>
</dbReference>
<keyword evidence="4 5" id="KW-0131">Cell cycle</keyword>
<dbReference type="InterPro" id="IPR005234">
    <property type="entry name" value="ScpB_csome_segregation"/>
</dbReference>
<dbReference type="PIRSF" id="PIRSF019345">
    <property type="entry name" value="ScpB"/>
    <property type="match status" value="1"/>
</dbReference>
<evidence type="ECO:0000256" key="5">
    <source>
        <dbReference type="HAMAP-Rule" id="MF_01804"/>
    </source>
</evidence>
<protein>
    <recommendedName>
        <fullName evidence="5">Segregation and condensation protein B</fullName>
    </recommendedName>
</protein>
<dbReference type="EMBL" id="JAUDEO010000011">
    <property type="protein sequence ID" value="MDM8333530.1"/>
    <property type="molecule type" value="Genomic_DNA"/>
</dbReference>
<dbReference type="PANTHER" id="PTHR34298:SF2">
    <property type="entry name" value="SEGREGATION AND CONDENSATION PROTEIN B"/>
    <property type="match status" value="1"/>
</dbReference>
<sequence>MTETTMTNQAQVEALLFISGDEGISLGALAKITGFVKPAIRKILDDLAQKYQADPTCALVLLQSDETYRLATKADLAAVVKRYFEVPLTVPLTTALLETLAIIAYRQPITRLEIDSIRGVQSSGAIQKLMVRGLVDTKGRLDAPGRPFLYVTTTNFLDYFGLATLTELPPLPDQDDLDESDLSGDLFLEALQSRKRQQEEEQ</sequence>
<dbReference type="SUPFAM" id="SSF46785">
    <property type="entry name" value="Winged helix' DNA-binding domain"/>
    <property type="match status" value="2"/>
</dbReference>
<dbReference type="InterPro" id="IPR036390">
    <property type="entry name" value="WH_DNA-bd_sf"/>
</dbReference>
<dbReference type="HAMAP" id="MF_01804">
    <property type="entry name" value="ScpB"/>
    <property type="match status" value="1"/>
</dbReference>
<gene>
    <name evidence="5 6" type="primary">scpB</name>
    <name evidence="6" type="ORF">QUW46_02915</name>
</gene>
<dbReference type="Pfam" id="PF04079">
    <property type="entry name" value="SMC_ScpB"/>
    <property type="match status" value="1"/>
</dbReference>
<dbReference type="InterPro" id="IPR036388">
    <property type="entry name" value="WH-like_DNA-bd_sf"/>
</dbReference>
<reference evidence="6" key="1">
    <citation type="submission" date="2023-06" db="EMBL/GenBank/DDBJ databases">
        <title>Identification and characterization of horizontal gene transfer across gut microbiota members of farm animals based on homology search.</title>
        <authorList>
            <person name="Schwarzerova J."/>
            <person name="Nykrynova M."/>
            <person name="Jureckova K."/>
            <person name="Cejkova D."/>
            <person name="Rychlik I."/>
        </authorList>
    </citation>
    <scope>NUCLEOTIDE SEQUENCE</scope>
    <source>
        <strain evidence="6">105_WCHN</strain>
    </source>
</reference>
<proteinExistence type="inferred from homology"/>
<evidence type="ECO:0000313" key="7">
    <source>
        <dbReference type="Proteomes" id="UP001529423"/>
    </source>
</evidence>
<comment type="subcellular location">
    <subcellularLocation>
        <location evidence="5">Cytoplasm</location>
    </subcellularLocation>
    <text evidence="5">Associated with two foci at the outer edges of the nucleoid region in young cells, and at four foci within both cell halves in older cells.</text>
</comment>
<dbReference type="Proteomes" id="UP001529423">
    <property type="component" value="Unassembled WGS sequence"/>
</dbReference>
<comment type="caution">
    <text evidence="6">The sequence shown here is derived from an EMBL/GenBank/DDBJ whole genome shotgun (WGS) entry which is preliminary data.</text>
</comment>
<evidence type="ECO:0000256" key="2">
    <source>
        <dbReference type="ARBA" id="ARBA00022618"/>
    </source>
</evidence>
<dbReference type="RefSeq" id="WP_289559416.1">
    <property type="nucleotide sequence ID" value="NZ_JAUDEO010000011.1"/>
</dbReference>
<comment type="similarity">
    <text evidence="5">Belongs to the ScpB family.</text>
</comment>
<keyword evidence="1 5" id="KW-0963">Cytoplasm</keyword>
<name>A0ABT7VLA5_9LACO</name>
<reference evidence="6" key="2">
    <citation type="submission" date="2023-06" db="EMBL/GenBank/DDBJ databases">
        <authorList>
            <person name="Zeman M."/>
            <person name="Kubasova T."/>
            <person name="Jahodarova E."/>
            <person name="Nykrynova M."/>
            <person name="Rychlik I."/>
        </authorList>
    </citation>
    <scope>NUCLEOTIDE SEQUENCE</scope>
    <source>
        <strain evidence="6">105_WCHN</strain>
    </source>
</reference>
<keyword evidence="7" id="KW-1185">Reference proteome</keyword>
<comment type="function">
    <text evidence="5">Participates in chromosomal partition during cell division. May act via the formation of a condensin-like complex containing Smc and ScpA that pull DNA away from mid-cell into both cell halves.</text>
</comment>